<feature type="domain" description="Reverse transcriptase" evidence="1">
    <location>
        <begin position="160"/>
        <end position="417"/>
    </location>
</feature>
<dbReference type="PANTHER" id="PTHR19446">
    <property type="entry name" value="REVERSE TRANSCRIPTASES"/>
    <property type="match status" value="1"/>
</dbReference>
<evidence type="ECO:0000313" key="2">
    <source>
        <dbReference type="EMBL" id="CAC5370539.1"/>
    </source>
</evidence>
<accession>A0A6J8AM31</accession>
<dbReference type="Proteomes" id="UP000507470">
    <property type="component" value="Unassembled WGS sequence"/>
</dbReference>
<dbReference type="PROSITE" id="PS50878">
    <property type="entry name" value="RT_POL"/>
    <property type="match status" value="1"/>
</dbReference>
<reference evidence="2 3" key="1">
    <citation type="submission" date="2020-06" db="EMBL/GenBank/DDBJ databases">
        <authorList>
            <person name="Li R."/>
            <person name="Bekaert M."/>
        </authorList>
    </citation>
    <scope>NUCLEOTIDE SEQUENCE [LARGE SCALE GENOMIC DNA]</scope>
    <source>
        <strain evidence="3">wild</strain>
    </source>
</reference>
<dbReference type="OrthoDB" id="425014at2759"/>
<evidence type="ECO:0000313" key="3">
    <source>
        <dbReference type="Proteomes" id="UP000507470"/>
    </source>
</evidence>
<sequence>MNAQRELRKQMRKEKYEDRQKIYSEIMQNPSMKKFYQLINRNRGQSKTSTTSIIKGPNCDISDPKNQAKRFSQYMEDLFVPKDNNYDNTFLELSTVRTNAIDLIYDNMNIDLEPLSETELIEAIGKLNTGKATDEFGISAEHLKTARSILSPIFTSIFNQIIATKQIPLFFKTGITNPVLKKLKDPTLVESYRGITVTPTITKLFEYVLLPRLTKKFIQADMQFGFTEGYSMLIAAFLVSECKSESKHVTLKPLYRIAVDSQTAFDVVSHIILLDKLYECGIHPKLWSIVKDLYTDMSSKIKWKGEISDKFPIQQGVRQGGVLSTHLYKVYINNVLHELMKIRVGMKIGNIYTGTPTCADDIALLSDDIEELQIMLNTVLRNAKQDRVTIHPTKTNAVIINKGKSVRKNLQWNLGTTCITPTNQTKHLDIDRLRKFHINCLRKFQSLSQRTAVCAVYLLIGALPIEAELHKHQLSFLYSLLNNGNDSIQQLNQRQISININNPGSFYNIVSKTLELYNLPNLEFLLNNQMNKLQWKHQYKIAINNYWSKTYNDQSANKSTLKHLCVDQVEIGKPHKIWQSIGSSVTEVKRFINHCRIATGTYLLQTNIAKFSNNKETATCPLCGLEEEDMIYTHAHKLHTAT</sequence>
<evidence type="ECO:0000259" key="1">
    <source>
        <dbReference type="PROSITE" id="PS50878"/>
    </source>
</evidence>
<dbReference type="InterPro" id="IPR000477">
    <property type="entry name" value="RT_dom"/>
</dbReference>
<name>A0A6J8AM31_MYTCO</name>
<organism evidence="2 3">
    <name type="scientific">Mytilus coruscus</name>
    <name type="common">Sea mussel</name>
    <dbReference type="NCBI Taxonomy" id="42192"/>
    <lineage>
        <taxon>Eukaryota</taxon>
        <taxon>Metazoa</taxon>
        <taxon>Spiralia</taxon>
        <taxon>Lophotrochozoa</taxon>
        <taxon>Mollusca</taxon>
        <taxon>Bivalvia</taxon>
        <taxon>Autobranchia</taxon>
        <taxon>Pteriomorphia</taxon>
        <taxon>Mytilida</taxon>
        <taxon>Mytiloidea</taxon>
        <taxon>Mytilidae</taxon>
        <taxon>Mytilinae</taxon>
        <taxon>Mytilus</taxon>
    </lineage>
</organism>
<dbReference type="EMBL" id="CACVKT020001721">
    <property type="protein sequence ID" value="CAC5370539.1"/>
    <property type="molecule type" value="Genomic_DNA"/>
</dbReference>
<keyword evidence="3" id="KW-1185">Reference proteome</keyword>
<dbReference type="AlphaFoldDB" id="A0A6J8AM31"/>
<proteinExistence type="predicted"/>
<protein>
    <recommendedName>
        <fullName evidence="1">Reverse transcriptase domain-containing protein</fullName>
    </recommendedName>
</protein>
<gene>
    <name evidence="2" type="ORF">MCOR_9344</name>
</gene>
<dbReference type="Pfam" id="PF00078">
    <property type="entry name" value="RVT_1"/>
    <property type="match status" value="1"/>
</dbReference>